<gene>
    <name evidence="2" type="primary">tmem212</name>
</gene>
<sequence>MARVYPVAAGCLIAFGLLSILSGILGFFPVFSNKPLFIGWSVRIACPIWNGALALIVGILTLLAYREWTKRSLWEATFIFTLLSVIGTPVQLVLAIASILIGPYCYYTFAGVSSTNYIGYAIKFPFPYATFSNVCTDPYFYQWYYLILEIINLVSGVIILCSSLAIAIKLAARIMRSGTLNVSITWIIEISI</sequence>
<protein>
    <submittedName>
        <fullName evidence="2">Transmembrane protein 212</fullName>
    </submittedName>
</protein>
<feature type="transmembrane region" description="Helical" evidence="1">
    <location>
        <begin position="143"/>
        <end position="168"/>
    </location>
</feature>
<dbReference type="InParanoid" id="A0A803KDG2"/>
<evidence type="ECO:0000256" key="1">
    <source>
        <dbReference type="SAM" id="Phobius"/>
    </source>
</evidence>
<accession>A0A803KDG2</accession>
<name>A0A803KDG2_XENTR</name>
<dbReference type="FunCoup" id="A0A803KDG2">
    <property type="interactions" value="5"/>
</dbReference>
<keyword evidence="1" id="KW-0812">Transmembrane</keyword>
<feature type="transmembrane region" description="Helical" evidence="1">
    <location>
        <begin position="7"/>
        <end position="28"/>
    </location>
</feature>
<reference evidence="2" key="2">
    <citation type="submission" date="2021-03" db="UniProtKB">
        <authorList>
            <consortium name="Ensembl"/>
        </authorList>
    </citation>
    <scope>IDENTIFICATION</scope>
</reference>
<dbReference type="Ensembl" id="ENSXETT00000110390">
    <property type="protein sequence ID" value="ENSXETP00000118469"/>
    <property type="gene ID" value="ENSXETG00000009134"/>
</dbReference>
<dbReference type="GeneTree" id="ENSGT00390000016029"/>
<keyword evidence="1" id="KW-1133">Transmembrane helix</keyword>
<dbReference type="AlphaFoldDB" id="A0A803KDG2"/>
<dbReference type="Xenbase" id="XB-GENE-948475">
    <property type="gene designation" value="tmem212"/>
</dbReference>
<feature type="transmembrane region" description="Helical" evidence="1">
    <location>
        <begin position="77"/>
        <end position="101"/>
    </location>
</feature>
<reference evidence="2" key="1">
    <citation type="journal article" date="2010" name="Science">
        <title>The genome of the Western clawed frog Xenopus tropicalis.</title>
        <authorList>
            <person name="Hellsten U."/>
            <person name="Harland R.M."/>
            <person name="Gilchrist M.J."/>
            <person name="Hendrix D."/>
            <person name="Jurka J."/>
            <person name="Kapitonov V."/>
            <person name="Ovcharenko I."/>
            <person name="Putnam N.H."/>
            <person name="Shu S."/>
            <person name="Taher L."/>
            <person name="Blitz I.L."/>
            <person name="Blumberg B."/>
            <person name="Dichmann D.S."/>
            <person name="Dubchak I."/>
            <person name="Amaya E."/>
            <person name="Detter J.C."/>
            <person name="Fletcher R."/>
            <person name="Gerhard D.S."/>
            <person name="Goodstein D."/>
            <person name="Graves T."/>
            <person name="Grigoriev I.V."/>
            <person name="Grimwood J."/>
            <person name="Kawashima T."/>
            <person name="Lindquist E."/>
            <person name="Lucas S.M."/>
            <person name="Mead P.E."/>
            <person name="Mitros T."/>
            <person name="Ogino H."/>
            <person name="Ohta Y."/>
            <person name="Poliakov A.V."/>
            <person name="Pollet N."/>
            <person name="Robert J."/>
            <person name="Salamov A."/>
            <person name="Sater A.K."/>
            <person name="Schmutz J."/>
            <person name="Terry A."/>
            <person name="Vize P.D."/>
            <person name="Warren W.C."/>
            <person name="Wells D."/>
            <person name="Wills A."/>
            <person name="Wilson R.K."/>
            <person name="Zimmerman L.B."/>
            <person name="Zorn A.M."/>
            <person name="Grainger R."/>
            <person name="Grammer T."/>
            <person name="Khokha M.K."/>
            <person name="Richardson P.M."/>
            <person name="Rokhsar D.S."/>
        </authorList>
    </citation>
    <scope>NUCLEOTIDE SEQUENCE [LARGE SCALE GENOMIC DNA]</scope>
    <source>
        <strain evidence="2">Nigerian</strain>
    </source>
</reference>
<feature type="transmembrane region" description="Helical" evidence="1">
    <location>
        <begin position="48"/>
        <end position="65"/>
    </location>
</feature>
<evidence type="ECO:0000313" key="2">
    <source>
        <dbReference type="Ensembl" id="ENSXETP00000118469"/>
    </source>
</evidence>
<proteinExistence type="predicted"/>
<keyword evidence="1" id="KW-0472">Membrane</keyword>
<organism evidence="2">
    <name type="scientific">Xenopus tropicalis</name>
    <name type="common">Western clawed frog</name>
    <name type="synonym">Silurana tropicalis</name>
    <dbReference type="NCBI Taxonomy" id="8364"/>
    <lineage>
        <taxon>Eukaryota</taxon>
        <taxon>Metazoa</taxon>
        <taxon>Chordata</taxon>
        <taxon>Craniata</taxon>
        <taxon>Vertebrata</taxon>
        <taxon>Euteleostomi</taxon>
        <taxon>Amphibia</taxon>
        <taxon>Batrachia</taxon>
        <taxon>Anura</taxon>
        <taxon>Pipoidea</taxon>
        <taxon>Pipidae</taxon>
        <taxon>Xenopodinae</taxon>
        <taxon>Xenopus</taxon>
        <taxon>Silurana</taxon>
    </lineage>
</organism>
<dbReference type="Bgee" id="ENSXETG00000009134">
    <property type="expression patterns" value="Expressed in embryo and 1 other cell type or tissue"/>
</dbReference>